<name>A0A8X6U2J8_NEPPI</name>
<evidence type="ECO:0000313" key="2">
    <source>
        <dbReference type="EMBL" id="GFT68635.1"/>
    </source>
</evidence>
<dbReference type="EMBL" id="BMAW01116000">
    <property type="protein sequence ID" value="GFT68635.1"/>
    <property type="molecule type" value="Genomic_DNA"/>
</dbReference>
<comment type="caution">
    <text evidence="2">The sequence shown here is derived from an EMBL/GenBank/DDBJ whole genome shotgun (WGS) entry which is preliminary data.</text>
</comment>
<keyword evidence="3" id="KW-1185">Reference proteome</keyword>
<sequence>MKSMIVCVIALALLATCHGFAITIKCYKNAAGENECIKHIDYYSNTASISSGNSEYDKKQRKDYQDFYLILTKLH</sequence>
<reference evidence="2" key="1">
    <citation type="submission" date="2020-08" db="EMBL/GenBank/DDBJ databases">
        <title>Multicomponent nature underlies the extraordinary mechanical properties of spider dragline silk.</title>
        <authorList>
            <person name="Kono N."/>
            <person name="Nakamura H."/>
            <person name="Mori M."/>
            <person name="Yoshida Y."/>
            <person name="Ohtoshi R."/>
            <person name="Malay A.D."/>
            <person name="Moran D.A.P."/>
            <person name="Tomita M."/>
            <person name="Numata K."/>
            <person name="Arakawa K."/>
        </authorList>
    </citation>
    <scope>NUCLEOTIDE SEQUENCE</scope>
</reference>
<organism evidence="2 3">
    <name type="scientific">Nephila pilipes</name>
    <name type="common">Giant wood spider</name>
    <name type="synonym">Nephila maculata</name>
    <dbReference type="NCBI Taxonomy" id="299642"/>
    <lineage>
        <taxon>Eukaryota</taxon>
        <taxon>Metazoa</taxon>
        <taxon>Ecdysozoa</taxon>
        <taxon>Arthropoda</taxon>
        <taxon>Chelicerata</taxon>
        <taxon>Arachnida</taxon>
        <taxon>Araneae</taxon>
        <taxon>Araneomorphae</taxon>
        <taxon>Entelegynae</taxon>
        <taxon>Araneoidea</taxon>
        <taxon>Nephilidae</taxon>
        <taxon>Nephila</taxon>
    </lineage>
</organism>
<accession>A0A8X6U2J8</accession>
<keyword evidence="1" id="KW-0732">Signal</keyword>
<proteinExistence type="predicted"/>
<evidence type="ECO:0000313" key="3">
    <source>
        <dbReference type="Proteomes" id="UP000887013"/>
    </source>
</evidence>
<feature type="chain" id="PRO_5036502059" evidence="1">
    <location>
        <begin position="20"/>
        <end position="75"/>
    </location>
</feature>
<protein>
    <submittedName>
        <fullName evidence="2">Uncharacterized protein</fullName>
    </submittedName>
</protein>
<dbReference type="AlphaFoldDB" id="A0A8X6U2J8"/>
<dbReference type="Proteomes" id="UP000887013">
    <property type="component" value="Unassembled WGS sequence"/>
</dbReference>
<gene>
    <name evidence="2" type="ORF">NPIL_38671</name>
</gene>
<feature type="signal peptide" evidence="1">
    <location>
        <begin position="1"/>
        <end position="19"/>
    </location>
</feature>
<evidence type="ECO:0000256" key="1">
    <source>
        <dbReference type="SAM" id="SignalP"/>
    </source>
</evidence>